<keyword evidence="2 11" id="KW-0413">Isomerase</keyword>
<gene>
    <name evidence="11" type="primary">truC_2</name>
    <name evidence="11" type="ORF">L21SP5_02600</name>
</gene>
<evidence type="ECO:0000256" key="6">
    <source>
        <dbReference type="ARBA" id="ARBA00040675"/>
    </source>
</evidence>
<dbReference type="InterPro" id="IPR050188">
    <property type="entry name" value="RluA_PseudoU_synthase"/>
</dbReference>
<dbReference type="Pfam" id="PF00849">
    <property type="entry name" value="PseudoU_synth_2"/>
    <property type="match status" value="1"/>
</dbReference>
<comment type="function">
    <text evidence="4">Responsible for synthesis of pseudouridine from uracil-65 in transfer RNAs.</text>
</comment>
<evidence type="ECO:0000313" key="12">
    <source>
        <dbReference type="Proteomes" id="UP000064893"/>
    </source>
</evidence>
<organism evidence="11 12">
    <name type="scientific">Salinivirga cyanobacteriivorans</name>
    <dbReference type="NCBI Taxonomy" id="1307839"/>
    <lineage>
        <taxon>Bacteria</taxon>
        <taxon>Pseudomonadati</taxon>
        <taxon>Bacteroidota</taxon>
        <taxon>Bacteroidia</taxon>
        <taxon>Bacteroidales</taxon>
        <taxon>Salinivirgaceae</taxon>
        <taxon>Salinivirga</taxon>
    </lineage>
</organism>
<dbReference type="EMBL" id="CP013118">
    <property type="protein sequence ID" value="ALO16223.1"/>
    <property type="molecule type" value="Genomic_DNA"/>
</dbReference>
<evidence type="ECO:0000256" key="7">
    <source>
        <dbReference type="ARBA" id="ARBA00041803"/>
    </source>
</evidence>
<dbReference type="OrthoDB" id="9796412at2"/>
<dbReference type="EC" id="5.4.99.26" evidence="5"/>
<keyword evidence="1" id="KW-0819">tRNA processing</keyword>
<dbReference type="GO" id="GO:0000455">
    <property type="term" value="P:enzyme-directed rRNA pseudouridine synthesis"/>
    <property type="evidence" value="ECO:0007669"/>
    <property type="project" value="TreeGrafter"/>
</dbReference>
<evidence type="ECO:0000256" key="1">
    <source>
        <dbReference type="ARBA" id="ARBA00022694"/>
    </source>
</evidence>
<sequence>MDKPHVLYHDEYLVAIDKPVDLPVHRNSHMPHDAPYLTKWAGQYFDCSVYNVHRLDAKTSGIVVLAFSPEIAGKLTQQFERRMVKKTYIALVRAAPAKEGVFEKPVMNKKKGKLVPATTSFRTLKTIQTGISYKDFTNIPLSVVELKPQTGRWHQLRQHLALERNDIIGDNQHGDRTLNHIVEERTGCKRLYLHATSLEVKHPETGKDLLFNSALPEAFNQVMTICEGR</sequence>
<dbReference type="STRING" id="1307839.L21SP5_02600"/>
<dbReference type="AlphaFoldDB" id="A0A0S2I1R4"/>
<dbReference type="KEGG" id="blq:L21SP5_02600"/>
<evidence type="ECO:0000256" key="3">
    <source>
        <dbReference type="ARBA" id="ARBA00036607"/>
    </source>
</evidence>
<evidence type="ECO:0000256" key="5">
    <source>
        <dbReference type="ARBA" id="ARBA00038943"/>
    </source>
</evidence>
<dbReference type="GO" id="GO:0160149">
    <property type="term" value="F:tRNA pseudouridine(65) synthase activity"/>
    <property type="evidence" value="ECO:0007669"/>
    <property type="project" value="UniProtKB-EC"/>
</dbReference>
<dbReference type="PROSITE" id="PS01129">
    <property type="entry name" value="PSI_RLU"/>
    <property type="match status" value="1"/>
</dbReference>
<dbReference type="GO" id="GO:0003723">
    <property type="term" value="F:RNA binding"/>
    <property type="evidence" value="ECO:0007669"/>
    <property type="project" value="InterPro"/>
</dbReference>
<evidence type="ECO:0000259" key="10">
    <source>
        <dbReference type="Pfam" id="PF00849"/>
    </source>
</evidence>
<proteinExistence type="predicted"/>
<dbReference type="SUPFAM" id="SSF55120">
    <property type="entry name" value="Pseudouridine synthase"/>
    <property type="match status" value="1"/>
</dbReference>
<dbReference type="Gene3D" id="3.30.2350.10">
    <property type="entry name" value="Pseudouridine synthase"/>
    <property type="match status" value="1"/>
</dbReference>
<accession>A0A0S2I1R4</accession>
<name>A0A0S2I1R4_9BACT</name>
<dbReference type="InterPro" id="IPR006224">
    <property type="entry name" value="PsdUridine_synth_RluA-like_CS"/>
</dbReference>
<evidence type="ECO:0000256" key="4">
    <source>
        <dbReference type="ARBA" id="ARBA00037670"/>
    </source>
</evidence>
<dbReference type="PANTHER" id="PTHR21600:SF56">
    <property type="entry name" value="TRNA PSEUDOURIDINE SYNTHASE C"/>
    <property type="match status" value="1"/>
</dbReference>
<feature type="domain" description="Pseudouridine synthase RsuA/RluA-like" evidence="10">
    <location>
        <begin position="13"/>
        <end position="161"/>
    </location>
</feature>
<evidence type="ECO:0000313" key="11">
    <source>
        <dbReference type="EMBL" id="ALO16223.1"/>
    </source>
</evidence>
<dbReference type="GO" id="GO:0008033">
    <property type="term" value="P:tRNA processing"/>
    <property type="evidence" value="ECO:0007669"/>
    <property type="project" value="UniProtKB-KW"/>
</dbReference>
<protein>
    <recommendedName>
        <fullName evidence="6">tRNA pseudouridine synthase C</fullName>
        <ecNumber evidence="5">5.4.99.26</ecNumber>
    </recommendedName>
    <alternativeName>
        <fullName evidence="8">tRNA pseudouridine(65) synthase</fullName>
    </alternativeName>
    <alternativeName>
        <fullName evidence="9">tRNA pseudouridylate synthase C</fullName>
    </alternativeName>
    <alternativeName>
        <fullName evidence="7">tRNA-uridine isomerase C</fullName>
    </alternativeName>
</protein>
<dbReference type="PANTHER" id="PTHR21600">
    <property type="entry name" value="MITOCHONDRIAL RNA PSEUDOURIDINE SYNTHASE"/>
    <property type="match status" value="1"/>
</dbReference>
<dbReference type="InterPro" id="IPR006145">
    <property type="entry name" value="PsdUridine_synth_RsuA/RluA"/>
</dbReference>
<dbReference type="Proteomes" id="UP000064893">
    <property type="component" value="Chromosome"/>
</dbReference>
<evidence type="ECO:0000256" key="9">
    <source>
        <dbReference type="ARBA" id="ARBA00043049"/>
    </source>
</evidence>
<dbReference type="RefSeq" id="WP_057953615.1">
    <property type="nucleotide sequence ID" value="NZ_CP013118.1"/>
</dbReference>
<evidence type="ECO:0000256" key="8">
    <source>
        <dbReference type="ARBA" id="ARBA00041975"/>
    </source>
</evidence>
<reference evidence="11 12" key="1">
    <citation type="submission" date="2015-11" db="EMBL/GenBank/DDBJ databases">
        <title>Description and complete genome sequence of a novel strain predominating in hypersaline microbial mats and representing a new family of the Bacteriodetes phylum.</title>
        <authorList>
            <person name="Spring S."/>
            <person name="Bunk B."/>
            <person name="Sproer C."/>
            <person name="Klenk H.-P."/>
        </authorList>
    </citation>
    <scope>NUCLEOTIDE SEQUENCE [LARGE SCALE GENOMIC DNA]</scope>
    <source>
        <strain evidence="11 12">L21-Spi-D4</strain>
    </source>
</reference>
<dbReference type="InterPro" id="IPR020103">
    <property type="entry name" value="PsdUridine_synth_cat_dom_sf"/>
</dbReference>
<keyword evidence="12" id="KW-1185">Reference proteome</keyword>
<comment type="catalytic activity">
    <reaction evidence="3">
        <text>uridine(65) in tRNA = pseudouridine(65) in tRNA</text>
        <dbReference type="Rhea" id="RHEA:42536"/>
        <dbReference type="Rhea" id="RHEA-COMP:10103"/>
        <dbReference type="Rhea" id="RHEA-COMP:10104"/>
        <dbReference type="ChEBI" id="CHEBI:65314"/>
        <dbReference type="ChEBI" id="CHEBI:65315"/>
        <dbReference type="EC" id="5.4.99.26"/>
    </reaction>
</comment>
<evidence type="ECO:0000256" key="2">
    <source>
        <dbReference type="ARBA" id="ARBA00023235"/>
    </source>
</evidence>